<comment type="caution">
    <text evidence="4">The sequence shown here is derived from an EMBL/GenBank/DDBJ whole genome shotgun (WGS) entry which is preliminary data.</text>
</comment>
<dbReference type="InterPro" id="IPR002347">
    <property type="entry name" value="SDR_fam"/>
</dbReference>
<dbReference type="Gene3D" id="3.40.50.720">
    <property type="entry name" value="NAD(P)-binding Rossmann-like Domain"/>
    <property type="match status" value="1"/>
</dbReference>
<dbReference type="EMBL" id="LAQU01000009">
    <property type="protein sequence ID" value="KKB63494.1"/>
    <property type="molecule type" value="Genomic_DNA"/>
</dbReference>
<dbReference type="InterPro" id="IPR036291">
    <property type="entry name" value="NAD(P)-bd_dom_sf"/>
</dbReference>
<evidence type="ECO:0000313" key="5">
    <source>
        <dbReference type="Proteomes" id="UP000033618"/>
    </source>
</evidence>
<keyword evidence="2" id="KW-0560">Oxidoreductase</keyword>
<comment type="similarity">
    <text evidence="1 3">Belongs to the short-chain dehydrogenases/reductases (SDR) family.</text>
</comment>
<dbReference type="Pfam" id="PF00106">
    <property type="entry name" value="adh_short"/>
    <property type="match status" value="1"/>
</dbReference>
<dbReference type="PANTHER" id="PTHR44169">
    <property type="entry name" value="NADPH-DEPENDENT 1-ACYLDIHYDROXYACETONE PHOSPHATE REDUCTASE"/>
    <property type="match status" value="1"/>
</dbReference>
<keyword evidence="5" id="KW-1185">Reference proteome</keyword>
<protein>
    <submittedName>
        <fullName evidence="4">Short-chain dehydrogenase</fullName>
    </submittedName>
</protein>
<evidence type="ECO:0000256" key="1">
    <source>
        <dbReference type="ARBA" id="ARBA00006484"/>
    </source>
</evidence>
<dbReference type="AlphaFoldDB" id="A0A0F5K0T0"/>
<evidence type="ECO:0000256" key="3">
    <source>
        <dbReference type="RuleBase" id="RU000363"/>
    </source>
</evidence>
<dbReference type="PRINTS" id="PR00081">
    <property type="entry name" value="GDHRDH"/>
</dbReference>
<gene>
    <name evidence="4" type="ORF">WM40_10655</name>
</gene>
<evidence type="ECO:0000313" key="4">
    <source>
        <dbReference type="EMBL" id="KKB63494.1"/>
    </source>
</evidence>
<dbReference type="STRING" id="28092.WM40_10655"/>
<sequence length="250" mass="26367">MRIEGSVAFVTGANRGLGVGFVDALVAGGARKVYAAARDLASLPAPWREDRRIVPVLLDITVPAQVNAATMLATDVTLLINNAGINRLQPALAQDDLAAARAEMEVNYFGTLQLTRGFAPILTQVAKQTSGTETGAAIINILSILARVTLPSMTSLCAAKAAALRMTEGVRAELGPRGVQVMAVLPGAIDTDMSRDFPPPKLAVSEVVKAVFDALTNHVDEVYVGEMARHVAAQLAHDRVAVQQQFANFG</sequence>
<dbReference type="SUPFAM" id="SSF51735">
    <property type="entry name" value="NAD(P)-binding Rossmann-fold domains"/>
    <property type="match status" value="1"/>
</dbReference>
<dbReference type="RefSeq" id="WP_046152859.1">
    <property type="nucleotide sequence ID" value="NZ_CADFGU010000001.1"/>
</dbReference>
<evidence type="ECO:0000256" key="2">
    <source>
        <dbReference type="ARBA" id="ARBA00023002"/>
    </source>
</evidence>
<dbReference type="Proteomes" id="UP000033618">
    <property type="component" value="Unassembled WGS sequence"/>
</dbReference>
<organism evidence="4 5">
    <name type="scientific">Robbsia andropogonis</name>
    <dbReference type="NCBI Taxonomy" id="28092"/>
    <lineage>
        <taxon>Bacteria</taxon>
        <taxon>Pseudomonadati</taxon>
        <taxon>Pseudomonadota</taxon>
        <taxon>Betaproteobacteria</taxon>
        <taxon>Burkholderiales</taxon>
        <taxon>Burkholderiaceae</taxon>
        <taxon>Robbsia</taxon>
    </lineage>
</organism>
<accession>A0A0F5K0T0</accession>
<reference evidence="4 5" key="1">
    <citation type="submission" date="2015-03" db="EMBL/GenBank/DDBJ databases">
        <title>Draft Genome Sequence of Burkholderia andropogonis type strain ICMP2807, isolated from Sorghum bicolor.</title>
        <authorList>
            <person name="Lopes-Santos L."/>
            <person name="Castro D.B."/>
            <person name="Ottoboni L.M."/>
            <person name="Park D."/>
            <person name="Weirc B.S."/>
            <person name="Destefano S.A."/>
        </authorList>
    </citation>
    <scope>NUCLEOTIDE SEQUENCE [LARGE SCALE GENOMIC DNA]</scope>
    <source>
        <strain evidence="4 5">ICMP2807</strain>
    </source>
</reference>
<dbReference type="PRINTS" id="PR00080">
    <property type="entry name" value="SDRFAMILY"/>
</dbReference>
<dbReference type="OrthoDB" id="5786478at2"/>
<name>A0A0F5K0T0_9BURK</name>
<dbReference type="GO" id="GO:0016491">
    <property type="term" value="F:oxidoreductase activity"/>
    <property type="evidence" value="ECO:0007669"/>
    <property type="project" value="UniProtKB-KW"/>
</dbReference>
<proteinExistence type="inferred from homology"/>
<dbReference type="PANTHER" id="PTHR44169:SF6">
    <property type="entry name" value="NADPH-DEPENDENT 1-ACYLDIHYDROXYACETONE PHOSPHATE REDUCTASE"/>
    <property type="match status" value="1"/>
</dbReference>
<dbReference type="PATRIC" id="fig|28092.6.peg.2512"/>